<evidence type="ECO:0000256" key="6">
    <source>
        <dbReference type="SAM" id="MobiDB-lite"/>
    </source>
</evidence>
<dbReference type="PROSITE" id="PS51900">
    <property type="entry name" value="CB"/>
    <property type="match status" value="1"/>
</dbReference>
<name>A0ABV4U0I2_9BACT</name>
<keyword evidence="2" id="KW-0229">DNA integration</keyword>
<sequence length="444" mass="50098">MAKQASKPKWPHSDTVKMTAHRNGQWCKKIRQRLHYFGPWNDPDGARDRYLENASRLHAGLPVETSPTGVTTVADCFNRYLAYRRPDVRPSRSDTDHNRDRAMGPTMWRRYQRAGRAVAEALGRNKAADKLTPQDFAVVKEHLSASMVTTTMANHINAIRSVFTWAYDQGHIEQAPRFGDDFRARGLKRAVRRSRREKGKKLLDGPMVRALLAEASPQMRAMILLGINAGFYAVDCADLRHGDIDLDRGVVMMARFKTEVDRVAPLWTVTVDAIREAMATRPAPRDEAHADRVFITRRGYLWVKSESANHDDNGGIKSVTHGDYVGQEFRKLFTKAKIERPEGCGFSWLRHTFYTVGRRTKDYDAVSAIMGHAGAGMIEHYLEDVELADLRVVVEYVRQWLYPDADATTKTSKGEADAKGGKQAKTRQTRSKGKAKRGAKATAK</sequence>
<reference evidence="8 9" key="1">
    <citation type="submission" date="2024-08" db="EMBL/GenBank/DDBJ databases">
        <title>Whole-genome sequencing of halo(alkali)philic microorganisms from hypersaline lakes.</title>
        <authorList>
            <person name="Sorokin D.Y."/>
            <person name="Merkel A.Y."/>
            <person name="Messina E."/>
            <person name="Yakimov M."/>
        </authorList>
    </citation>
    <scope>NUCLEOTIDE SEQUENCE [LARGE SCALE GENOMIC DNA]</scope>
    <source>
        <strain evidence="8 9">AB-hyl4</strain>
    </source>
</reference>
<dbReference type="PANTHER" id="PTHR30349">
    <property type="entry name" value="PHAGE INTEGRASE-RELATED"/>
    <property type="match status" value="1"/>
</dbReference>
<dbReference type="InterPro" id="IPR002104">
    <property type="entry name" value="Integrase_catalytic"/>
</dbReference>
<accession>A0ABV4U0I2</accession>
<keyword evidence="3 5" id="KW-0238">DNA-binding</keyword>
<dbReference type="Pfam" id="PF00589">
    <property type="entry name" value="Phage_integrase"/>
    <property type="match status" value="1"/>
</dbReference>
<comment type="similarity">
    <text evidence="1">Belongs to the 'phage' integrase family.</text>
</comment>
<evidence type="ECO:0000256" key="5">
    <source>
        <dbReference type="PROSITE-ProRule" id="PRU01248"/>
    </source>
</evidence>
<dbReference type="EMBL" id="JBGUBD010000001">
    <property type="protein sequence ID" value="MFA9477118.1"/>
    <property type="molecule type" value="Genomic_DNA"/>
</dbReference>
<evidence type="ECO:0000259" key="7">
    <source>
        <dbReference type="PROSITE" id="PS51900"/>
    </source>
</evidence>
<organism evidence="8 9">
    <name type="scientific">Natronomicrosphaera hydrolytica</name>
    <dbReference type="NCBI Taxonomy" id="3242702"/>
    <lineage>
        <taxon>Bacteria</taxon>
        <taxon>Pseudomonadati</taxon>
        <taxon>Planctomycetota</taxon>
        <taxon>Phycisphaerae</taxon>
        <taxon>Phycisphaerales</taxon>
        <taxon>Phycisphaeraceae</taxon>
        <taxon>Natronomicrosphaera</taxon>
    </lineage>
</organism>
<dbReference type="InterPro" id="IPR010998">
    <property type="entry name" value="Integrase_recombinase_N"/>
</dbReference>
<dbReference type="InterPro" id="IPR044068">
    <property type="entry name" value="CB"/>
</dbReference>
<evidence type="ECO:0000256" key="3">
    <source>
        <dbReference type="ARBA" id="ARBA00023125"/>
    </source>
</evidence>
<dbReference type="CDD" id="cd00397">
    <property type="entry name" value="DNA_BRE_C"/>
    <property type="match status" value="1"/>
</dbReference>
<dbReference type="SUPFAM" id="SSF56349">
    <property type="entry name" value="DNA breaking-rejoining enzymes"/>
    <property type="match status" value="1"/>
</dbReference>
<dbReference type="RefSeq" id="WP_425344040.1">
    <property type="nucleotide sequence ID" value="NZ_JBGUBD010000001.1"/>
</dbReference>
<evidence type="ECO:0000256" key="1">
    <source>
        <dbReference type="ARBA" id="ARBA00008857"/>
    </source>
</evidence>
<keyword evidence="4" id="KW-0233">DNA recombination</keyword>
<evidence type="ECO:0000313" key="9">
    <source>
        <dbReference type="Proteomes" id="UP001575105"/>
    </source>
</evidence>
<gene>
    <name evidence="8" type="ORF">ACERK3_02305</name>
</gene>
<dbReference type="InterPro" id="IPR013762">
    <property type="entry name" value="Integrase-like_cat_sf"/>
</dbReference>
<feature type="compositionally biased region" description="Basic residues" evidence="6">
    <location>
        <begin position="422"/>
        <end position="444"/>
    </location>
</feature>
<dbReference type="InterPro" id="IPR050090">
    <property type="entry name" value="Tyrosine_recombinase_XerCD"/>
</dbReference>
<dbReference type="Proteomes" id="UP001575105">
    <property type="component" value="Unassembled WGS sequence"/>
</dbReference>
<dbReference type="Gene3D" id="1.10.150.130">
    <property type="match status" value="1"/>
</dbReference>
<evidence type="ECO:0000256" key="4">
    <source>
        <dbReference type="ARBA" id="ARBA00023172"/>
    </source>
</evidence>
<protein>
    <submittedName>
        <fullName evidence="8">Tyrosine-type recombinase/integrase</fullName>
    </submittedName>
</protein>
<keyword evidence="9" id="KW-1185">Reference proteome</keyword>
<dbReference type="Gene3D" id="1.10.443.10">
    <property type="entry name" value="Intergrase catalytic core"/>
    <property type="match status" value="1"/>
</dbReference>
<dbReference type="InterPro" id="IPR011010">
    <property type="entry name" value="DNA_brk_join_enz"/>
</dbReference>
<comment type="caution">
    <text evidence="8">The sequence shown here is derived from an EMBL/GenBank/DDBJ whole genome shotgun (WGS) entry which is preliminary data.</text>
</comment>
<evidence type="ECO:0000256" key="2">
    <source>
        <dbReference type="ARBA" id="ARBA00022908"/>
    </source>
</evidence>
<proteinExistence type="inferred from homology"/>
<dbReference type="PANTHER" id="PTHR30349:SF64">
    <property type="entry name" value="PROPHAGE INTEGRASE INTD-RELATED"/>
    <property type="match status" value="1"/>
</dbReference>
<feature type="region of interest" description="Disordered" evidence="6">
    <location>
        <begin position="408"/>
        <end position="444"/>
    </location>
</feature>
<feature type="domain" description="Core-binding (CB)" evidence="7">
    <location>
        <begin position="71"/>
        <end position="167"/>
    </location>
</feature>
<evidence type="ECO:0000313" key="8">
    <source>
        <dbReference type="EMBL" id="MFA9477118.1"/>
    </source>
</evidence>